<gene>
    <name evidence="2" type="ORF">UY72_C0006G0013</name>
</gene>
<feature type="chain" id="PRO_5002541611" evidence="1">
    <location>
        <begin position="22"/>
        <end position="95"/>
    </location>
</feature>
<organism evidence="2 3">
    <name type="scientific">Candidatus Uhrbacteria bacterium GW2011_GWD2_52_7</name>
    <dbReference type="NCBI Taxonomy" id="1618989"/>
    <lineage>
        <taxon>Bacteria</taxon>
        <taxon>Candidatus Uhriibacteriota</taxon>
    </lineage>
</organism>
<dbReference type="Proteomes" id="UP000034846">
    <property type="component" value="Unassembled WGS sequence"/>
</dbReference>
<evidence type="ECO:0000313" key="3">
    <source>
        <dbReference type="Proteomes" id="UP000034846"/>
    </source>
</evidence>
<sequence>MRLLVLIIPLVFAGFPPIIDADLPTAAKPPVKPVKTCPVTKYDQGIYQFKCSNGTLFPAELAEFLVENPTLEITAVSPINYYDQTNSYLVVTRSK</sequence>
<keyword evidence="1" id="KW-0732">Signal</keyword>
<evidence type="ECO:0000256" key="1">
    <source>
        <dbReference type="SAM" id="SignalP"/>
    </source>
</evidence>
<reference evidence="2 3" key="1">
    <citation type="journal article" date="2015" name="Nature">
        <title>rRNA introns, odd ribosomes, and small enigmatic genomes across a large radiation of phyla.</title>
        <authorList>
            <person name="Brown C.T."/>
            <person name="Hug L.A."/>
            <person name="Thomas B.C."/>
            <person name="Sharon I."/>
            <person name="Castelle C.J."/>
            <person name="Singh A."/>
            <person name="Wilkins M.J."/>
            <person name="Williams K.H."/>
            <person name="Banfield J.F."/>
        </authorList>
    </citation>
    <scope>NUCLEOTIDE SEQUENCE [LARGE SCALE GENOMIC DNA]</scope>
</reference>
<dbReference type="AlphaFoldDB" id="A0A0G1ZR14"/>
<comment type="caution">
    <text evidence="2">The sequence shown here is derived from an EMBL/GenBank/DDBJ whole genome shotgun (WGS) entry which is preliminary data.</text>
</comment>
<feature type="signal peptide" evidence="1">
    <location>
        <begin position="1"/>
        <end position="21"/>
    </location>
</feature>
<protein>
    <submittedName>
        <fullName evidence="2">Uncharacterized protein</fullName>
    </submittedName>
</protein>
<evidence type="ECO:0000313" key="2">
    <source>
        <dbReference type="EMBL" id="KKW30662.1"/>
    </source>
</evidence>
<accession>A0A0G1ZR14</accession>
<name>A0A0G1ZR14_9BACT</name>
<proteinExistence type="predicted"/>
<dbReference type="EMBL" id="LCRD01000006">
    <property type="protein sequence ID" value="KKW30662.1"/>
    <property type="molecule type" value="Genomic_DNA"/>
</dbReference>